<evidence type="ECO:0000256" key="1">
    <source>
        <dbReference type="SAM" id="Coils"/>
    </source>
</evidence>
<feature type="compositionally biased region" description="Polar residues" evidence="2">
    <location>
        <begin position="696"/>
        <end position="710"/>
    </location>
</feature>
<organism evidence="3">
    <name type="scientific">Spodoptera frugiperda</name>
    <name type="common">Fall armyworm</name>
    <dbReference type="NCBI Taxonomy" id="7108"/>
    <lineage>
        <taxon>Eukaryota</taxon>
        <taxon>Metazoa</taxon>
        <taxon>Ecdysozoa</taxon>
        <taxon>Arthropoda</taxon>
        <taxon>Hexapoda</taxon>
        <taxon>Insecta</taxon>
        <taxon>Pterygota</taxon>
        <taxon>Neoptera</taxon>
        <taxon>Endopterygota</taxon>
        <taxon>Lepidoptera</taxon>
        <taxon>Glossata</taxon>
        <taxon>Ditrysia</taxon>
        <taxon>Noctuoidea</taxon>
        <taxon>Noctuidae</taxon>
        <taxon>Amphipyrinae</taxon>
        <taxon>Spodoptera</taxon>
    </lineage>
</organism>
<protein>
    <submittedName>
        <fullName evidence="3">SFRICE_011298</fullName>
    </submittedName>
</protein>
<accession>A0A2H1VFY3</accession>
<name>A0A2H1VFY3_SPOFR</name>
<reference evidence="3" key="1">
    <citation type="submission" date="2016-07" db="EMBL/GenBank/DDBJ databases">
        <authorList>
            <person name="Bretaudeau A."/>
        </authorList>
    </citation>
    <scope>NUCLEOTIDE SEQUENCE</scope>
    <source>
        <strain evidence="3">Rice</strain>
        <tissue evidence="3">Whole body</tissue>
    </source>
</reference>
<proteinExistence type="predicted"/>
<feature type="region of interest" description="Disordered" evidence="2">
    <location>
        <begin position="694"/>
        <end position="733"/>
    </location>
</feature>
<gene>
    <name evidence="3" type="ORF">SFRICE_011298</name>
</gene>
<feature type="coiled-coil region" evidence="1">
    <location>
        <begin position="154"/>
        <end position="181"/>
    </location>
</feature>
<evidence type="ECO:0000313" key="3">
    <source>
        <dbReference type="EMBL" id="SOQ39292.1"/>
    </source>
</evidence>
<dbReference type="EMBL" id="ODYU01002156">
    <property type="protein sequence ID" value="SOQ39292.1"/>
    <property type="molecule type" value="Genomic_DNA"/>
</dbReference>
<keyword evidence="1" id="KW-0175">Coiled coil</keyword>
<sequence length="733" mass="82139">MIQVHCDIFNYSIYLKLKNMEEINDVQALEKISSEVDESQIKVILSSQCIKAQAFLLDKLKKQAERHKETCGFISSANLKLEAEIKQAELEINSMQIAQETIKCGNVELKKELLLTKVRKTDIIERVEEGKKKYEAIWQECKARYESIPFVQKLLNAQGKVKALNNDIEALDKEIITLFESMKTQRQSCLTLDKKRCIELANFVVNEMPNIRTNINDQTKNINEVTKQIEEHIIKQNSTVTTAVVEPEIADNIETQTKDLVKNDKLDISEDDPLIPRLELTNLDLDIIDVDVERAKMLNEEISKTIPSTADATDILGINDIKPYNDDNKAFEYVISPYFNLYKDKEAHNFSKRKLINILEDVQINNEEVYNIVKKVNLENLRTINEIPLGGNKNVTEEKTVSKERATPIESDNIEEVDITGSNADNILIPPTQFLDITLTTSQDGLQKKRVSFDIPSSVKINEIIEEEGKIINNDENDAINQTINSQLDVSVASEDSFMKIQDMIIKKHNLDLSPQFVYAKNSVLQKKDDVIVKSKFFQNENLGSNVVSEVTMDVGEEPYTMKNDLQSDENLKISKNTAELNVGQNNNVAMDVDDIVVSSPKESKKHENPPASDKAVAGLLFTHGTQAIPDSLNASMSTTGFEDSDFPHCIDSSLLLSPKADIPLSGDNDAQSQEVPNFLSGFRKAGLSFFGGGNANSTAPKPDSSAPNDGNNFSFNFGGEKKNRGGLFSLFN</sequence>
<dbReference type="AlphaFoldDB" id="A0A2H1VFY3"/>
<evidence type="ECO:0000256" key="2">
    <source>
        <dbReference type="SAM" id="MobiDB-lite"/>
    </source>
</evidence>